<protein>
    <submittedName>
        <fullName evidence="1">Uncharacterized protein</fullName>
    </submittedName>
</protein>
<gene>
    <name evidence="1" type="ORF">PoB_004161000</name>
</gene>
<evidence type="ECO:0000313" key="1">
    <source>
        <dbReference type="EMBL" id="GFO15105.1"/>
    </source>
</evidence>
<evidence type="ECO:0000313" key="2">
    <source>
        <dbReference type="Proteomes" id="UP000735302"/>
    </source>
</evidence>
<proteinExistence type="predicted"/>
<accession>A0AAV4B7N3</accession>
<name>A0AAV4B7N3_9GAST</name>
<organism evidence="1 2">
    <name type="scientific">Plakobranchus ocellatus</name>
    <dbReference type="NCBI Taxonomy" id="259542"/>
    <lineage>
        <taxon>Eukaryota</taxon>
        <taxon>Metazoa</taxon>
        <taxon>Spiralia</taxon>
        <taxon>Lophotrochozoa</taxon>
        <taxon>Mollusca</taxon>
        <taxon>Gastropoda</taxon>
        <taxon>Heterobranchia</taxon>
        <taxon>Euthyneura</taxon>
        <taxon>Panpulmonata</taxon>
        <taxon>Sacoglossa</taxon>
        <taxon>Placobranchoidea</taxon>
        <taxon>Plakobranchidae</taxon>
        <taxon>Plakobranchus</taxon>
    </lineage>
</organism>
<dbReference type="Proteomes" id="UP000735302">
    <property type="component" value="Unassembled WGS sequence"/>
</dbReference>
<reference evidence="1 2" key="1">
    <citation type="journal article" date="2021" name="Elife">
        <title>Chloroplast acquisition without the gene transfer in kleptoplastic sea slugs, Plakobranchus ocellatus.</title>
        <authorList>
            <person name="Maeda T."/>
            <person name="Takahashi S."/>
            <person name="Yoshida T."/>
            <person name="Shimamura S."/>
            <person name="Takaki Y."/>
            <person name="Nagai Y."/>
            <person name="Toyoda A."/>
            <person name="Suzuki Y."/>
            <person name="Arimoto A."/>
            <person name="Ishii H."/>
            <person name="Satoh N."/>
            <person name="Nishiyama T."/>
            <person name="Hasebe M."/>
            <person name="Maruyama T."/>
            <person name="Minagawa J."/>
            <person name="Obokata J."/>
            <person name="Shigenobu S."/>
        </authorList>
    </citation>
    <scope>NUCLEOTIDE SEQUENCE [LARGE SCALE GENOMIC DNA]</scope>
</reference>
<sequence length="108" mass="11919">MNISQGNCLCIPSGIVHESKDDSVPHLSRWVNRADDINRPTLEGVSINLLAVRYLSSRFADAHFKTATILSHCHPPWPIEIAQNLALCSPDSSVRSCIGAIGYRHRAQ</sequence>
<dbReference type="EMBL" id="BLXT01004603">
    <property type="protein sequence ID" value="GFO15105.1"/>
    <property type="molecule type" value="Genomic_DNA"/>
</dbReference>
<comment type="caution">
    <text evidence="1">The sequence shown here is derived from an EMBL/GenBank/DDBJ whole genome shotgun (WGS) entry which is preliminary data.</text>
</comment>
<keyword evidence="2" id="KW-1185">Reference proteome</keyword>
<dbReference type="AlphaFoldDB" id="A0AAV4B7N3"/>